<dbReference type="Pfam" id="PF00085">
    <property type="entry name" value="Thioredoxin"/>
    <property type="match status" value="1"/>
</dbReference>
<dbReference type="InterPro" id="IPR036249">
    <property type="entry name" value="Thioredoxin-like_sf"/>
</dbReference>
<accession>A0A6G9AS16</accession>
<reference evidence="2 3" key="1">
    <citation type="submission" date="2020-03" db="EMBL/GenBank/DDBJ databases">
        <authorList>
            <person name="Kim M.K."/>
        </authorList>
    </citation>
    <scope>NUCLEOTIDE SEQUENCE [LARGE SCALE GENOMIC DNA]</scope>
    <source>
        <strain evidence="2 3">BT328</strain>
    </source>
</reference>
<dbReference type="EMBL" id="CP050063">
    <property type="protein sequence ID" value="QIP15126.1"/>
    <property type="molecule type" value="Genomic_DNA"/>
</dbReference>
<evidence type="ECO:0000313" key="2">
    <source>
        <dbReference type="EMBL" id="QIP15126.1"/>
    </source>
</evidence>
<protein>
    <submittedName>
        <fullName evidence="2">Thioredoxin</fullName>
    </submittedName>
</protein>
<dbReference type="SUPFAM" id="SSF52833">
    <property type="entry name" value="Thioredoxin-like"/>
    <property type="match status" value="1"/>
</dbReference>
<organism evidence="2 3">
    <name type="scientific">Spirosoma aureum</name>
    <dbReference type="NCBI Taxonomy" id="2692134"/>
    <lineage>
        <taxon>Bacteria</taxon>
        <taxon>Pseudomonadati</taxon>
        <taxon>Bacteroidota</taxon>
        <taxon>Cytophagia</taxon>
        <taxon>Cytophagales</taxon>
        <taxon>Cytophagaceae</taxon>
        <taxon>Spirosoma</taxon>
    </lineage>
</organism>
<keyword evidence="3" id="KW-1185">Reference proteome</keyword>
<dbReference type="KEGG" id="spib:G8759_22130"/>
<dbReference type="Gene3D" id="3.40.30.10">
    <property type="entry name" value="Glutaredoxin"/>
    <property type="match status" value="1"/>
</dbReference>
<proteinExistence type="predicted"/>
<dbReference type="Proteomes" id="UP000501802">
    <property type="component" value="Chromosome"/>
</dbReference>
<sequence length="101" mass="11645">METNHPKQLKYNKRLPVLLVFMPKDAHRHLLINDVVEQLLEKLTGKVQLLKIEEVVHPGVVLSFNVTQLPTFVLVNKGKELWRYEGLPTESLLSLVELHIS</sequence>
<dbReference type="InterPro" id="IPR013766">
    <property type="entry name" value="Thioredoxin_domain"/>
</dbReference>
<dbReference type="AlphaFoldDB" id="A0A6G9AS16"/>
<name>A0A6G9AS16_9BACT</name>
<feature type="domain" description="Thioredoxin" evidence="1">
    <location>
        <begin position="32"/>
        <end position="93"/>
    </location>
</feature>
<evidence type="ECO:0000259" key="1">
    <source>
        <dbReference type="Pfam" id="PF00085"/>
    </source>
</evidence>
<gene>
    <name evidence="2" type="ORF">G8759_22130</name>
</gene>
<dbReference type="RefSeq" id="WP_167212561.1">
    <property type="nucleotide sequence ID" value="NZ_CP050063.1"/>
</dbReference>
<evidence type="ECO:0000313" key="3">
    <source>
        <dbReference type="Proteomes" id="UP000501802"/>
    </source>
</evidence>